<sequence>MTRAPDGRISLETLKNSALIIPAWPADNVQGPSGRLHFRDGAVQISAPVSSESGKPPTGTKIVLLGAVYGDLDRDGAKETVAEFFCTVEGGSKQVVAFDRDSAGRIVTIGQVVATTGEIRDIQDNSARVGGDGTVTVTVRHDWGTSPRQIRLHFYPGDGLERAGSAWPPIITSPSESGFTVGVAPPAASSSARYTFAFRRPATVSSSTLAIEVSGATAVGSVLSDANPFNNGTVVATRTSD</sequence>
<keyword evidence="2" id="KW-1185">Reference proteome</keyword>
<evidence type="ECO:0000313" key="1">
    <source>
        <dbReference type="EMBL" id="GIF23387.1"/>
    </source>
</evidence>
<dbReference type="EMBL" id="BOMY01000039">
    <property type="protein sequence ID" value="GIF23387.1"/>
    <property type="molecule type" value="Genomic_DNA"/>
</dbReference>
<gene>
    <name evidence="1" type="ORF">Ate02nite_61170</name>
</gene>
<protein>
    <submittedName>
        <fullName evidence="1">Uncharacterized protein</fullName>
    </submittedName>
</protein>
<dbReference type="RefSeq" id="WP_203811282.1">
    <property type="nucleotide sequence ID" value="NZ_BOMY01000039.1"/>
</dbReference>
<dbReference type="Proteomes" id="UP000623608">
    <property type="component" value="Unassembled WGS sequence"/>
</dbReference>
<evidence type="ECO:0000313" key="2">
    <source>
        <dbReference type="Proteomes" id="UP000623608"/>
    </source>
</evidence>
<dbReference type="AlphaFoldDB" id="A0A919NTA3"/>
<accession>A0A919NTA3</accession>
<name>A0A919NTA3_9ACTN</name>
<proteinExistence type="predicted"/>
<comment type="caution">
    <text evidence="1">The sequence shown here is derived from an EMBL/GenBank/DDBJ whole genome shotgun (WGS) entry which is preliminary data.</text>
</comment>
<organism evidence="1 2">
    <name type="scientific">Paractinoplanes tereljensis</name>
    <dbReference type="NCBI Taxonomy" id="571912"/>
    <lineage>
        <taxon>Bacteria</taxon>
        <taxon>Bacillati</taxon>
        <taxon>Actinomycetota</taxon>
        <taxon>Actinomycetes</taxon>
        <taxon>Micromonosporales</taxon>
        <taxon>Micromonosporaceae</taxon>
        <taxon>Paractinoplanes</taxon>
    </lineage>
</organism>
<reference evidence="1" key="1">
    <citation type="submission" date="2021-01" db="EMBL/GenBank/DDBJ databases">
        <title>Whole genome shotgun sequence of Actinoplanes tereljensis NBRC 105297.</title>
        <authorList>
            <person name="Komaki H."/>
            <person name="Tamura T."/>
        </authorList>
    </citation>
    <scope>NUCLEOTIDE SEQUENCE</scope>
    <source>
        <strain evidence="1">NBRC 105297</strain>
    </source>
</reference>